<dbReference type="Proteomes" id="UP001148786">
    <property type="component" value="Unassembled WGS sequence"/>
</dbReference>
<comment type="caution">
    <text evidence="1">The sequence shown here is derived from an EMBL/GenBank/DDBJ whole genome shotgun (WGS) entry which is preliminary data.</text>
</comment>
<dbReference type="EMBL" id="JANKHO010000864">
    <property type="protein sequence ID" value="KAJ3505596.1"/>
    <property type="molecule type" value="Genomic_DNA"/>
</dbReference>
<dbReference type="InterPro" id="IPR009003">
    <property type="entry name" value="Peptidase_S1_PA"/>
</dbReference>
<accession>A0A9W8JWK2</accession>
<keyword evidence="2" id="KW-1185">Reference proteome</keyword>
<evidence type="ECO:0000313" key="2">
    <source>
        <dbReference type="Proteomes" id="UP001148786"/>
    </source>
</evidence>
<evidence type="ECO:0000313" key="1">
    <source>
        <dbReference type="EMBL" id="KAJ3505596.1"/>
    </source>
</evidence>
<dbReference type="SUPFAM" id="SSF50494">
    <property type="entry name" value="Trypsin-like serine proteases"/>
    <property type="match status" value="1"/>
</dbReference>
<protein>
    <submittedName>
        <fullName evidence="1">Uncharacterized protein</fullName>
    </submittedName>
</protein>
<organism evidence="1 2">
    <name type="scientific">Agrocybe chaxingu</name>
    <dbReference type="NCBI Taxonomy" id="84603"/>
    <lineage>
        <taxon>Eukaryota</taxon>
        <taxon>Fungi</taxon>
        <taxon>Dikarya</taxon>
        <taxon>Basidiomycota</taxon>
        <taxon>Agaricomycotina</taxon>
        <taxon>Agaricomycetes</taxon>
        <taxon>Agaricomycetidae</taxon>
        <taxon>Agaricales</taxon>
        <taxon>Agaricineae</taxon>
        <taxon>Strophariaceae</taxon>
        <taxon>Agrocybe</taxon>
    </lineage>
</organism>
<dbReference type="OrthoDB" id="5424209at2759"/>
<dbReference type="AlphaFoldDB" id="A0A9W8JWK2"/>
<proteinExistence type="predicted"/>
<reference evidence="1" key="1">
    <citation type="submission" date="2022-07" db="EMBL/GenBank/DDBJ databases">
        <title>Genome Sequence of Agrocybe chaxingu.</title>
        <authorList>
            <person name="Buettner E."/>
        </authorList>
    </citation>
    <scope>NUCLEOTIDE SEQUENCE</scope>
    <source>
        <strain evidence="1">MP-N11</strain>
    </source>
</reference>
<gene>
    <name evidence="1" type="ORF">NLJ89_g7335</name>
</gene>
<name>A0A9W8JWK2_9AGAR</name>
<sequence>MSDENSLWSNDDTYSVEVSPHDVPKLEAYLYYAGLSGSSGCGPKLIYRTSSDKFVPPDGPGAYRRLMRLRTVPENHKLGEDGLWDRVRAEVVKLLDQRGIRLSSVDLVRFTWIEKNDDQDDQDNNINYDDIAPIKPVVDGTVYTTPVTIWVGVIPNTTTGEQAYNSSRDILHLLKQYNITDVDVAYRESVVNFSGGPELFAPVSDLDPLKDVIDSLSTPLSLPIAGLKTKMQGTLGFYFRIGEDLYAVTARHVLFGDDEANVEYNYVAGPKKVVIVMGRKAFTNHLAFLQSTIGTLLDTAEYLKTRVTSLTALVEGDGRRAEQSGIELAETQEQLTKTRTKIDALKAHFVTVKKKWSKTKDRVIGHVVWAPPLGVATPPHQYMQDVCVIKLDKDKFRHFRRNVLSLGPEISPANFKKLIYDRFNAPHEFVYPPEGLFKLRGILTQEEIRTPNDKTIQGDPIRRVIKRGFKTLTTVGCLSGFLSHVRRYFVTGKFDSVEVAIHPHYSDSGPFSRDGDSGSVIVDTHGRFVALLTGGTGKTNSSDITFGTPMHWLWLLILAKFDGANLYWDDDDN</sequence>